<gene>
    <name evidence="1" type="ORF">WM2015_2729</name>
</gene>
<organism evidence="1 2">
    <name type="scientific">Wenzhouxiangella marina</name>
    <dbReference type="NCBI Taxonomy" id="1579979"/>
    <lineage>
        <taxon>Bacteria</taxon>
        <taxon>Pseudomonadati</taxon>
        <taxon>Pseudomonadota</taxon>
        <taxon>Gammaproteobacteria</taxon>
        <taxon>Chromatiales</taxon>
        <taxon>Wenzhouxiangellaceae</taxon>
        <taxon>Wenzhouxiangella</taxon>
    </lineage>
</organism>
<sequence>MNRLLLVAPMLIFGICGIGLWMLLINPDLSGPFHDDLVPELISFCIEGFILIGLLTLIQHSREQARRRELWLSLRGSFRDLLSCLDIAFLEPNGEPAASRELETDPKVIDRMIEQLAKKHPDLDSLIALRREGEETLALTRDLVAVAAQLSATHMNWWIAIVDSIRRLSEARDRESLEHSAHEMLVNIREFDRLDY</sequence>
<dbReference type="OrthoDB" id="5800899at2"/>
<evidence type="ECO:0000313" key="1">
    <source>
        <dbReference type="EMBL" id="AKS43087.1"/>
    </source>
</evidence>
<dbReference type="STRING" id="1579979.WM2015_2729"/>
<accession>A0A0K0XZM1</accession>
<proteinExistence type="predicted"/>
<dbReference type="RefSeq" id="WP_049726597.1">
    <property type="nucleotide sequence ID" value="NZ_CP012154.1"/>
</dbReference>
<dbReference type="KEGG" id="wma:WM2015_2729"/>
<name>A0A0K0XZM1_9GAMM</name>
<evidence type="ECO:0000313" key="2">
    <source>
        <dbReference type="Proteomes" id="UP000066624"/>
    </source>
</evidence>
<dbReference type="AlphaFoldDB" id="A0A0K0XZM1"/>
<keyword evidence="2" id="KW-1185">Reference proteome</keyword>
<dbReference type="EMBL" id="CP012154">
    <property type="protein sequence ID" value="AKS43087.1"/>
    <property type="molecule type" value="Genomic_DNA"/>
</dbReference>
<reference evidence="1 2" key="1">
    <citation type="submission" date="2015-07" db="EMBL/GenBank/DDBJ databases">
        <authorList>
            <person name="Noorani M."/>
        </authorList>
    </citation>
    <scope>NUCLEOTIDE SEQUENCE [LARGE SCALE GENOMIC DNA]</scope>
    <source>
        <strain evidence="1 2">KCTC 42284</strain>
    </source>
</reference>
<protein>
    <submittedName>
        <fullName evidence="1">Uncharacterized protein</fullName>
    </submittedName>
</protein>
<dbReference type="Proteomes" id="UP000066624">
    <property type="component" value="Chromosome"/>
</dbReference>